<dbReference type="InterPro" id="IPR012337">
    <property type="entry name" value="RNaseH-like_sf"/>
</dbReference>
<dbReference type="GO" id="GO:0003676">
    <property type="term" value="F:nucleic acid binding"/>
    <property type="evidence" value="ECO:0007669"/>
    <property type="project" value="InterPro"/>
</dbReference>
<dbReference type="PATRIC" id="fig|1324261.3.peg.5696"/>
<feature type="domain" description="Integrase catalytic" evidence="1">
    <location>
        <begin position="1"/>
        <end position="139"/>
    </location>
</feature>
<dbReference type="PROSITE" id="PS50994">
    <property type="entry name" value="INTEGRASE"/>
    <property type="match status" value="1"/>
</dbReference>
<organism evidence="2 3">
    <name type="scientific">Mycobacterium [tuberculosis] TKK-01-0051</name>
    <dbReference type="NCBI Taxonomy" id="1324261"/>
    <lineage>
        <taxon>Bacteria</taxon>
        <taxon>Bacillati</taxon>
        <taxon>Actinomycetota</taxon>
        <taxon>Actinomycetes</taxon>
        <taxon>Mycobacteriales</taxon>
        <taxon>Mycobacteriaceae</taxon>
        <taxon>Mycobacterium</taxon>
        <taxon>Mycobacterium avium complex (MAC)</taxon>
    </lineage>
</organism>
<dbReference type="InterPro" id="IPR001584">
    <property type="entry name" value="Integrase_cat-core"/>
</dbReference>
<dbReference type="GO" id="GO:0015074">
    <property type="term" value="P:DNA integration"/>
    <property type="evidence" value="ECO:0007669"/>
    <property type="project" value="InterPro"/>
</dbReference>
<dbReference type="SUPFAM" id="SSF53098">
    <property type="entry name" value="Ribonuclease H-like"/>
    <property type="match status" value="1"/>
</dbReference>
<keyword evidence="3" id="KW-1185">Reference proteome</keyword>
<name>A0A051TK16_9MYCO</name>
<protein>
    <recommendedName>
        <fullName evidence="1">Integrase catalytic domain-containing protein</fullName>
    </recommendedName>
</protein>
<reference evidence="2 3" key="1">
    <citation type="submission" date="2014-04" db="EMBL/GenBank/DDBJ databases">
        <title>The Genome Sequence of Mycobacterium tuberculosis TKK-01-0051.</title>
        <authorList>
            <consortium name="The Broad Institute Genomics Platform"/>
            <consortium name="The Broad Institute Genome Sequencing Center for Infectious Disease"/>
            <person name="Earl A.M."/>
            <person name="Cohen K."/>
            <person name="Pym A."/>
            <person name="Bishai W."/>
            <person name="Maharaj K."/>
            <person name="Desjardins C."/>
            <person name="Abeel T."/>
            <person name="Young S."/>
            <person name="Zeng Q."/>
            <person name="Gargeya S."/>
            <person name="Abouelleil A."/>
            <person name="Alvarado L."/>
            <person name="Chapman S.B."/>
            <person name="Gainer-Dewar J."/>
            <person name="Goldberg J."/>
            <person name="Griggs A."/>
            <person name="Gujja S."/>
            <person name="Hansen M."/>
            <person name="Howarth C."/>
            <person name="Imamovic A."/>
            <person name="Larimer J."/>
            <person name="Murphy C."/>
            <person name="Naylor J."/>
            <person name="Pearson M."/>
            <person name="Poon T.W."/>
            <person name="Priest M."/>
            <person name="Roberts A."/>
            <person name="Saif S."/>
            <person name="Shea T."/>
            <person name="Sykes S."/>
            <person name="Wortman J."/>
            <person name="Nusbaum C."/>
            <person name="Birren B."/>
        </authorList>
    </citation>
    <scope>NUCLEOTIDE SEQUENCE [LARGE SCALE GENOMIC DNA]</scope>
    <source>
        <strain evidence="2 3">TKK-01-0051</strain>
    </source>
</reference>
<dbReference type="Proteomes" id="UP000025947">
    <property type="component" value="Unassembled WGS sequence"/>
</dbReference>
<evidence type="ECO:0000313" key="3">
    <source>
        <dbReference type="Proteomes" id="UP000025947"/>
    </source>
</evidence>
<sequence length="139" mass="16134">MQIDVKFIEPIITAAGRRKRYYQYTAIDDCTRLRVLRAYPRSDQKTAIQFLDYVLSRLPFQVEKIQTDNGAEFQSSFHWHVLDQGIGHVCIRPATPRLNGKVERSHRIDAEEFYRLLDGIVEDDAGLFNQKLSDPAPPR</sequence>
<dbReference type="EMBL" id="JLXW01000013">
    <property type="protein sequence ID" value="KBZ57140.1"/>
    <property type="molecule type" value="Genomic_DNA"/>
</dbReference>
<evidence type="ECO:0000313" key="2">
    <source>
        <dbReference type="EMBL" id="KBZ57140.1"/>
    </source>
</evidence>
<dbReference type="HOGENOM" id="CLU_153177_0_0_11"/>
<evidence type="ECO:0000259" key="1">
    <source>
        <dbReference type="PROSITE" id="PS50994"/>
    </source>
</evidence>
<accession>A0A051TK16</accession>
<gene>
    <name evidence="2" type="ORF">K875_05658</name>
</gene>
<proteinExistence type="predicted"/>
<comment type="caution">
    <text evidence="2">The sequence shown here is derived from an EMBL/GenBank/DDBJ whole genome shotgun (WGS) entry which is preliminary data.</text>
</comment>
<dbReference type="AlphaFoldDB" id="A0A051TK16"/>
<dbReference type="InterPro" id="IPR036397">
    <property type="entry name" value="RNaseH_sf"/>
</dbReference>
<dbReference type="Gene3D" id="3.30.420.10">
    <property type="entry name" value="Ribonuclease H-like superfamily/Ribonuclease H"/>
    <property type="match status" value="1"/>
</dbReference>
<dbReference type="Pfam" id="PF00665">
    <property type="entry name" value="rve"/>
    <property type="match status" value="1"/>
</dbReference>